<accession>A0ABW2U7X7</accession>
<organism evidence="2 3">
    <name type="scientific">Hymenobacter humi</name>
    <dbReference type="NCBI Taxonomy" id="1411620"/>
    <lineage>
        <taxon>Bacteria</taxon>
        <taxon>Pseudomonadati</taxon>
        <taxon>Bacteroidota</taxon>
        <taxon>Cytophagia</taxon>
        <taxon>Cytophagales</taxon>
        <taxon>Hymenobacteraceae</taxon>
        <taxon>Hymenobacter</taxon>
    </lineage>
</organism>
<evidence type="ECO:0000256" key="1">
    <source>
        <dbReference type="SAM" id="SignalP"/>
    </source>
</evidence>
<proteinExistence type="predicted"/>
<dbReference type="RefSeq" id="WP_380203298.1">
    <property type="nucleotide sequence ID" value="NZ_JBHTEK010000001.1"/>
</dbReference>
<comment type="caution">
    <text evidence="2">The sequence shown here is derived from an EMBL/GenBank/DDBJ whole genome shotgun (WGS) entry which is preliminary data.</text>
</comment>
<evidence type="ECO:0000313" key="2">
    <source>
        <dbReference type="EMBL" id="MFC7668186.1"/>
    </source>
</evidence>
<dbReference type="EMBL" id="JBHTEK010000001">
    <property type="protein sequence ID" value="MFC7668186.1"/>
    <property type="molecule type" value="Genomic_DNA"/>
</dbReference>
<protein>
    <submittedName>
        <fullName evidence="2">DUF6252 family protein</fullName>
    </submittedName>
</protein>
<evidence type="ECO:0000313" key="3">
    <source>
        <dbReference type="Proteomes" id="UP001596513"/>
    </source>
</evidence>
<reference evidence="3" key="1">
    <citation type="journal article" date="2019" name="Int. J. Syst. Evol. Microbiol.">
        <title>The Global Catalogue of Microorganisms (GCM) 10K type strain sequencing project: providing services to taxonomists for standard genome sequencing and annotation.</title>
        <authorList>
            <consortium name="The Broad Institute Genomics Platform"/>
            <consortium name="The Broad Institute Genome Sequencing Center for Infectious Disease"/>
            <person name="Wu L."/>
            <person name="Ma J."/>
        </authorList>
    </citation>
    <scope>NUCLEOTIDE SEQUENCE [LARGE SCALE GENOMIC DNA]</scope>
    <source>
        <strain evidence="3">JCM 19635</strain>
    </source>
</reference>
<keyword evidence="1" id="KW-0732">Signal</keyword>
<dbReference type="Proteomes" id="UP001596513">
    <property type="component" value="Unassembled WGS sequence"/>
</dbReference>
<keyword evidence="3" id="KW-1185">Reference proteome</keyword>
<gene>
    <name evidence="2" type="ORF">ACFQT0_12950</name>
</gene>
<dbReference type="Pfam" id="PF19765">
    <property type="entry name" value="DUF6252"/>
    <property type="match status" value="1"/>
</dbReference>
<feature type="chain" id="PRO_5045654188" evidence="1">
    <location>
        <begin position="25"/>
        <end position="168"/>
    </location>
</feature>
<feature type="signal peptide" evidence="1">
    <location>
        <begin position="1"/>
        <end position="24"/>
    </location>
</feature>
<dbReference type="PROSITE" id="PS51257">
    <property type="entry name" value="PROKAR_LIPOPROTEIN"/>
    <property type="match status" value="1"/>
</dbReference>
<dbReference type="InterPro" id="IPR046219">
    <property type="entry name" value="DUF6252"/>
</dbReference>
<sequence length="168" mass="17583">MLAIIYRYSSIICLLAAIVFTACTSAKNDAPTPLVADGLSWTVDGAASTTNTYTTSSPSANNLVTVIGQLNVNTSTTNSQLMLDMPRTVGTYPFGPATLAGATYISSANNKSKVYFAGYDGRTLIGSGTIVVTEITASRIKGTFAFTGIDQLIRDTKSITNGTFNVGL</sequence>
<name>A0ABW2U7X7_9BACT</name>